<accession>A0A0J8BDK0</accession>
<feature type="compositionally biased region" description="Low complexity" evidence="1">
    <location>
        <begin position="62"/>
        <end position="86"/>
    </location>
</feature>
<dbReference type="EMBL" id="KQ090266">
    <property type="protein sequence ID" value="KMS98143.1"/>
    <property type="molecule type" value="Genomic_DNA"/>
</dbReference>
<feature type="region of interest" description="Disordered" evidence="1">
    <location>
        <begin position="62"/>
        <end position="113"/>
    </location>
</feature>
<keyword evidence="3" id="KW-1185">Reference proteome</keyword>
<evidence type="ECO:0000313" key="3">
    <source>
        <dbReference type="Proteomes" id="UP000035740"/>
    </source>
</evidence>
<feature type="region of interest" description="Disordered" evidence="1">
    <location>
        <begin position="175"/>
        <end position="204"/>
    </location>
</feature>
<dbReference type="Gramene" id="KMS98143">
    <property type="protein sequence ID" value="KMS98143"/>
    <property type="gene ID" value="BVRB_4g095300"/>
</dbReference>
<evidence type="ECO:0000313" key="2">
    <source>
        <dbReference type="EMBL" id="KMS98143.1"/>
    </source>
</evidence>
<proteinExistence type="predicted"/>
<feature type="compositionally biased region" description="Basic and acidic residues" evidence="1">
    <location>
        <begin position="100"/>
        <end position="113"/>
    </location>
</feature>
<organism evidence="2 3">
    <name type="scientific">Beta vulgaris subsp. vulgaris</name>
    <name type="common">Beet</name>
    <dbReference type="NCBI Taxonomy" id="3555"/>
    <lineage>
        <taxon>Eukaryota</taxon>
        <taxon>Viridiplantae</taxon>
        <taxon>Streptophyta</taxon>
        <taxon>Embryophyta</taxon>
        <taxon>Tracheophyta</taxon>
        <taxon>Spermatophyta</taxon>
        <taxon>Magnoliopsida</taxon>
        <taxon>eudicotyledons</taxon>
        <taxon>Gunneridae</taxon>
        <taxon>Pentapetalae</taxon>
        <taxon>Caryophyllales</taxon>
        <taxon>Chenopodiaceae</taxon>
        <taxon>Betoideae</taxon>
        <taxon>Beta</taxon>
    </lineage>
</organism>
<feature type="compositionally biased region" description="Low complexity" evidence="1">
    <location>
        <begin position="185"/>
        <end position="200"/>
    </location>
</feature>
<evidence type="ECO:0000256" key="1">
    <source>
        <dbReference type="SAM" id="MobiDB-lite"/>
    </source>
</evidence>
<reference evidence="2 3" key="1">
    <citation type="journal article" date="2014" name="Nature">
        <title>The genome of the recently domesticated crop plant sugar beet (Beta vulgaris).</title>
        <authorList>
            <person name="Dohm J.C."/>
            <person name="Minoche A.E."/>
            <person name="Holtgrawe D."/>
            <person name="Capella-Gutierrez S."/>
            <person name="Zakrzewski F."/>
            <person name="Tafer H."/>
            <person name="Rupp O."/>
            <person name="Sorensen T.R."/>
            <person name="Stracke R."/>
            <person name="Reinhardt R."/>
            <person name="Goesmann A."/>
            <person name="Kraft T."/>
            <person name="Schulz B."/>
            <person name="Stadler P.F."/>
            <person name="Schmidt T."/>
            <person name="Gabaldon T."/>
            <person name="Lehrach H."/>
            <person name="Weisshaar B."/>
            <person name="Himmelbauer H."/>
        </authorList>
    </citation>
    <scope>NUCLEOTIDE SEQUENCE [LARGE SCALE GENOMIC DNA]</scope>
    <source>
        <tissue evidence="2">Taproot</tissue>
    </source>
</reference>
<name>A0A0J8BDK0_BETVV</name>
<gene>
    <name evidence="2" type="ORF">BVRB_4g095300</name>
</gene>
<protein>
    <submittedName>
        <fullName evidence="2">Uncharacterized protein</fullName>
    </submittedName>
</protein>
<dbReference type="Proteomes" id="UP000035740">
    <property type="component" value="Unassembled WGS sequence"/>
</dbReference>
<sequence>MEVQLDELDVQWISSYGPLEIDHSRFYFPTNPLNDPFLPPSEEGFNHIPRVCLFDFFSSAPRPSPQESSSAQSDDSSDSFTFQSPFMESPKNSPRNPPILEKRTGPFVREHDQNNPDFLIPLYKLGQENEMLCPRHLSPPLTFPLGSGCTSSNFEIGSTSYPSSPLMGLKNGLGRNNKKARGGSEDSFYSADSDFSSGGSPNMDIDGPSGPLRGEGGLINPLRFKRNKARVKKQKKALEQIKKERDLRNKKNGKKKLGWVGNFWAKLKISKEKRTQEIVQVGGKLETIEEVVEEEGPTKKRCKLQKLYQGKMKFKYGLSEEDSLKSSSDEAVIKKGVVAGPMQPPTEL</sequence>
<dbReference type="AlphaFoldDB" id="A0A0J8BDK0"/>